<feature type="transmembrane region" description="Helical" evidence="6">
    <location>
        <begin position="409"/>
        <end position="429"/>
    </location>
</feature>
<name>A0ABW0JLG5_9GAMM</name>
<accession>A0ABW0JLG5</accession>
<dbReference type="InterPro" id="IPR025857">
    <property type="entry name" value="MacB_PCD"/>
</dbReference>
<evidence type="ECO:0000259" key="7">
    <source>
        <dbReference type="Pfam" id="PF02687"/>
    </source>
</evidence>
<evidence type="ECO:0000256" key="5">
    <source>
        <dbReference type="ARBA" id="ARBA00023136"/>
    </source>
</evidence>
<feature type="transmembrane region" description="Helical" evidence="6">
    <location>
        <begin position="318"/>
        <end position="341"/>
    </location>
</feature>
<protein>
    <submittedName>
        <fullName evidence="9">ABC transporter permease</fullName>
    </submittedName>
</protein>
<dbReference type="RefSeq" id="WP_377304765.1">
    <property type="nucleotide sequence ID" value="NZ_JBHSMK010000005.1"/>
</dbReference>
<feature type="domain" description="MacB-like periplasmic core" evidence="8">
    <location>
        <begin position="26"/>
        <end position="214"/>
    </location>
</feature>
<comment type="subcellular location">
    <subcellularLocation>
        <location evidence="1">Cell membrane</location>
        <topology evidence="1">Multi-pass membrane protein</topology>
    </subcellularLocation>
</comment>
<reference evidence="10" key="1">
    <citation type="journal article" date="2019" name="Int. J. Syst. Evol. Microbiol.">
        <title>The Global Catalogue of Microorganisms (GCM) 10K type strain sequencing project: providing services to taxonomists for standard genome sequencing and annotation.</title>
        <authorList>
            <consortium name="The Broad Institute Genomics Platform"/>
            <consortium name="The Broad Institute Genome Sequencing Center for Infectious Disease"/>
            <person name="Wu L."/>
            <person name="Ma J."/>
        </authorList>
    </citation>
    <scope>NUCLEOTIDE SEQUENCE [LARGE SCALE GENOMIC DNA]</scope>
    <source>
        <strain evidence="10">JCM 17130</strain>
    </source>
</reference>
<evidence type="ECO:0000256" key="6">
    <source>
        <dbReference type="SAM" id="Phobius"/>
    </source>
</evidence>
<dbReference type="InterPro" id="IPR003838">
    <property type="entry name" value="ABC3_permease_C"/>
</dbReference>
<keyword evidence="5 6" id="KW-0472">Membrane</keyword>
<organism evidence="9 10">
    <name type="scientific">Rhodanobacter umsongensis</name>
    <dbReference type="NCBI Taxonomy" id="633153"/>
    <lineage>
        <taxon>Bacteria</taxon>
        <taxon>Pseudomonadati</taxon>
        <taxon>Pseudomonadota</taxon>
        <taxon>Gammaproteobacteria</taxon>
        <taxon>Lysobacterales</taxon>
        <taxon>Rhodanobacteraceae</taxon>
        <taxon>Rhodanobacter</taxon>
    </lineage>
</organism>
<feature type="domain" description="ABC3 transporter permease C-terminal" evidence="7">
    <location>
        <begin position="321"/>
        <end position="439"/>
    </location>
</feature>
<keyword evidence="2" id="KW-1003">Cell membrane</keyword>
<dbReference type="Pfam" id="PF02687">
    <property type="entry name" value="FtsX"/>
    <property type="match status" value="1"/>
</dbReference>
<feature type="transmembrane region" description="Helical" evidence="6">
    <location>
        <begin position="362"/>
        <end position="389"/>
    </location>
</feature>
<dbReference type="EMBL" id="JBHSMK010000005">
    <property type="protein sequence ID" value="MFC5436897.1"/>
    <property type="molecule type" value="Genomic_DNA"/>
</dbReference>
<sequence>MPIGHGVLRYYGSLAWRSFRRSKALTALVVLLMGCGVATCMVSFAVFRAAAADPIPWKSNQLFVPQIDNFGPAHNWKGQPPQLLSYTDAVALLQARQARRQVLIYGSKWTVLPGDAQRLPFSQEGDAVSSDFFAMFDARFRYGGGWSAHDDDQRAAVVVISSALNQKLFGGADSVGREIDLDAHSYRIVGVLDDWNPSPRFFDMSSAWYPFSHPRQLYLPFSRAIDLQKAASVNFYCSTNSVDSDLPNWDSVLHSECAWIAAWVELPTRADVARYRDWLHNYAAEQQRVGRFDWPPNVRLSDVGQWLHIMKVVPKASALSMIVSVSFLLICLINVVGLMLARFMHRAPEIGVRRALGASRGAIYRQFLTEAAVIGLAGGLLGLLLTALGMAGIGKVFEPEIARLARLDASLFLLTVLVAVAASLIAALYPTWRAAQVQPAWQLKSNG</sequence>
<gene>
    <name evidence="9" type="ORF">ACFPME_10045</name>
</gene>
<evidence type="ECO:0000313" key="10">
    <source>
        <dbReference type="Proteomes" id="UP001596013"/>
    </source>
</evidence>
<evidence type="ECO:0000256" key="2">
    <source>
        <dbReference type="ARBA" id="ARBA00022475"/>
    </source>
</evidence>
<dbReference type="PANTHER" id="PTHR30572">
    <property type="entry name" value="MEMBRANE COMPONENT OF TRANSPORTER-RELATED"/>
    <property type="match status" value="1"/>
</dbReference>
<proteinExistence type="predicted"/>
<evidence type="ECO:0000256" key="4">
    <source>
        <dbReference type="ARBA" id="ARBA00022989"/>
    </source>
</evidence>
<dbReference type="InterPro" id="IPR050250">
    <property type="entry name" value="Macrolide_Exporter_MacB"/>
</dbReference>
<dbReference type="PANTHER" id="PTHR30572:SF18">
    <property type="entry name" value="ABC-TYPE MACROLIDE FAMILY EXPORT SYSTEM PERMEASE COMPONENT 2"/>
    <property type="match status" value="1"/>
</dbReference>
<keyword evidence="4 6" id="KW-1133">Transmembrane helix</keyword>
<dbReference type="Proteomes" id="UP001596013">
    <property type="component" value="Unassembled WGS sequence"/>
</dbReference>
<evidence type="ECO:0000256" key="3">
    <source>
        <dbReference type="ARBA" id="ARBA00022692"/>
    </source>
</evidence>
<dbReference type="Pfam" id="PF12704">
    <property type="entry name" value="MacB_PCD"/>
    <property type="match status" value="1"/>
</dbReference>
<comment type="caution">
    <text evidence="9">The sequence shown here is derived from an EMBL/GenBank/DDBJ whole genome shotgun (WGS) entry which is preliminary data.</text>
</comment>
<evidence type="ECO:0000256" key="1">
    <source>
        <dbReference type="ARBA" id="ARBA00004651"/>
    </source>
</evidence>
<keyword evidence="10" id="KW-1185">Reference proteome</keyword>
<keyword evidence="3 6" id="KW-0812">Transmembrane</keyword>
<evidence type="ECO:0000259" key="8">
    <source>
        <dbReference type="Pfam" id="PF12704"/>
    </source>
</evidence>
<evidence type="ECO:0000313" key="9">
    <source>
        <dbReference type="EMBL" id="MFC5436897.1"/>
    </source>
</evidence>